<dbReference type="InterPro" id="IPR036890">
    <property type="entry name" value="HATPase_C_sf"/>
</dbReference>
<dbReference type="InterPro" id="IPR003594">
    <property type="entry name" value="HATPase_dom"/>
</dbReference>
<keyword evidence="6" id="KW-0418">Kinase</keyword>
<dbReference type="SUPFAM" id="SSF47384">
    <property type="entry name" value="Homodimeric domain of signal transducing histidine kinase"/>
    <property type="match status" value="1"/>
</dbReference>
<keyword evidence="4" id="KW-0812">Transmembrane</keyword>
<feature type="transmembrane region" description="Helical" evidence="4">
    <location>
        <begin position="61"/>
        <end position="80"/>
    </location>
</feature>
<keyword evidence="3" id="KW-0597">Phosphoprotein</keyword>
<comment type="catalytic activity">
    <reaction evidence="1">
        <text>ATP + protein L-histidine = ADP + protein N-phospho-L-histidine.</text>
        <dbReference type="EC" id="2.7.13.3"/>
    </reaction>
</comment>
<proteinExistence type="predicted"/>
<dbReference type="GO" id="GO:0000155">
    <property type="term" value="F:phosphorelay sensor kinase activity"/>
    <property type="evidence" value="ECO:0007669"/>
    <property type="project" value="InterPro"/>
</dbReference>
<name>A0A1Y6CYW4_9GAMM</name>
<feature type="transmembrane region" description="Helical" evidence="4">
    <location>
        <begin position="167"/>
        <end position="186"/>
    </location>
</feature>
<reference evidence="6 7" key="1">
    <citation type="submission" date="2016-12" db="EMBL/GenBank/DDBJ databases">
        <authorList>
            <person name="Song W.-J."/>
            <person name="Kurnit D.M."/>
        </authorList>
    </citation>
    <scope>NUCLEOTIDE SEQUENCE [LARGE SCALE GENOMIC DNA]</scope>
    <source>
        <strain evidence="6 7">175</strain>
    </source>
</reference>
<dbReference type="STRING" id="1760988.SAMN02949497_1042"/>
<dbReference type="EMBL" id="FXAM01000001">
    <property type="protein sequence ID" value="SMF93753.1"/>
    <property type="molecule type" value="Genomic_DNA"/>
</dbReference>
<dbReference type="SMART" id="SM00387">
    <property type="entry name" value="HATPase_c"/>
    <property type="match status" value="1"/>
</dbReference>
<dbReference type="InterPro" id="IPR036097">
    <property type="entry name" value="HisK_dim/P_sf"/>
</dbReference>
<dbReference type="InterPro" id="IPR003661">
    <property type="entry name" value="HisK_dim/P_dom"/>
</dbReference>
<feature type="transmembrane region" description="Helical" evidence="4">
    <location>
        <begin position="129"/>
        <end position="147"/>
    </location>
</feature>
<sequence>MEHSETIAPCPLSKQYRIDATQAWNSLTVFFLYRLALGGTLVLLFFLNALPSALGGFSPPLYAFSACLYLASIFLAAIPLSLRRPAFGFQAQTQVFVDIMLIPFIMLASGGIGSGVGALLGLSVAAGGILVGGRCAIVFAALASLAVLVEEVYADLGDLFHSTNYPYAGMLGASYFGIALLAMVLARRAEQSEAIAAQRGIDVENLQQLNSFIIQNMQSGILAVDSHHRIRLSNEAAERLYPHAPHCQSLESVCPFLAQHFQRWLADPARNGADLKTADGQPLHARFTRLGRTQPPTYMIFLEDSALRNERVQQSKLASLGRLTASIAHEIRNPLSAINHASQLLEECPGLGDKDRRLVQIIIEHAARLNSVIENVLQLSRRGEARRETLPLVETLADWLREFEARQGLGPAQFLLDVKTRPPQISVDPTHFKQIVENLCSNALKYGHPELGPIVLRVGRAQGEPYVAVLDHGAPLDAETVQHLFEPFFTTSSTGTGLGLYISRELAELNQARLEYGAINGEARGFRLYLPDAEKNSVAL</sequence>
<dbReference type="Gene3D" id="3.30.450.20">
    <property type="entry name" value="PAS domain"/>
    <property type="match status" value="1"/>
</dbReference>
<keyword evidence="6" id="KW-0808">Transferase</keyword>
<dbReference type="AlphaFoldDB" id="A0A1Y6CYW4"/>
<keyword evidence="4" id="KW-0472">Membrane</keyword>
<dbReference type="Pfam" id="PF00512">
    <property type="entry name" value="HisKA"/>
    <property type="match status" value="1"/>
</dbReference>
<feature type="transmembrane region" description="Helical" evidence="4">
    <location>
        <begin position="100"/>
        <end position="122"/>
    </location>
</feature>
<dbReference type="SUPFAM" id="SSF55874">
    <property type="entry name" value="ATPase domain of HSP90 chaperone/DNA topoisomerase II/histidine kinase"/>
    <property type="match status" value="1"/>
</dbReference>
<dbReference type="InterPro" id="IPR004358">
    <property type="entry name" value="Sig_transdc_His_kin-like_C"/>
</dbReference>
<protein>
    <recommendedName>
        <fullName evidence="2">histidine kinase</fullName>
        <ecNumber evidence="2">2.7.13.3</ecNumber>
    </recommendedName>
</protein>
<dbReference type="RefSeq" id="WP_085210573.1">
    <property type="nucleotide sequence ID" value="NZ_FXAM01000001.1"/>
</dbReference>
<dbReference type="Gene3D" id="3.30.565.10">
    <property type="entry name" value="Histidine kinase-like ATPase, C-terminal domain"/>
    <property type="match status" value="1"/>
</dbReference>
<keyword evidence="7" id="KW-1185">Reference proteome</keyword>
<dbReference type="Proteomes" id="UP000192923">
    <property type="component" value="Unassembled WGS sequence"/>
</dbReference>
<evidence type="ECO:0000256" key="2">
    <source>
        <dbReference type="ARBA" id="ARBA00012438"/>
    </source>
</evidence>
<dbReference type="EC" id="2.7.13.3" evidence="2"/>
<dbReference type="InterPro" id="IPR005467">
    <property type="entry name" value="His_kinase_dom"/>
</dbReference>
<dbReference type="PROSITE" id="PS50109">
    <property type="entry name" value="HIS_KIN"/>
    <property type="match status" value="1"/>
</dbReference>
<dbReference type="OrthoDB" id="2521613at2"/>
<evidence type="ECO:0000256" key="4">
    <source>
        <dbReference type="SAM" id="Phobius"/>
    </source>
</evidence>
<dbReference type="SMART" id="SM00388">
    <property type="entry name" value="HisKA"/>
    <property type="match status" value="1"/>
</dbReference>
<evidence type="ECO:0000259" key="5">
    <source>
        <dbReference type="PROSITE" id="PS50109"/>
    </source>
</evidence>
<dbReference type="PRINTS" id="PR00344">
    <property type="entry name" value="BCTRLSENSOR"/>
</dbReference>
<dbReference type="Gene3D" id="1.10.287.130">
    <property type="match status" value="1"/>
</dbReference>
<accession>A0A1Y6CYW4</accession>
<dbReference type="PANTHER" id="PTHR43065:SF52">
    <property type="entry name" value="SENSOR PROTEIN KINASE PILS"/>
    <property type="match status" value="1"/>
</dbReference>
<feature type="domain" description="Histidine kinase" evidence="5">
    <location>
        <begin position="326"/>
        <end position="534"/>
    </location>
</feature>
<organism evidence="6 7">
    <name type="scientific">Methylomagnum ishizawai</name>
    <dbReference type="NCBI Taxonomy" id="1760988"/>
    <lineage>
        <taxon>Bacteria</taxon>
        <taxon>Pseudomonadati</taxon>
        <taxon>Pseudomonadota</taxon>
        <taxon>Gammaproteobacteria</taxon>
        <taxon>Methylococcales</taxon>
        <taxon>Methylococcaceae</taxon>
        <taxon>Methylomagnum</taxon>
    </lineage>
</organism>
<dbReference type="Pfam" id="PF25323">
    <property type="entry name" value="6TM_PilS"/>
    <property type="match status" value="1"/>
</dbReference>
<gene>
    <name evidence="6" type="ORF">SAMN02949497_1042</name>
</gene>
<dbReference type="Pfam" id="PF02518">
    <property type="entry name" value="HATPase_c"/>
    <property type="match status" value="1"/>
</dbReference>
<evidence type="ECO:0000313" key="7">
    <source>
        <dbReference type="Proteomes" id="UP000192923"/>
    </source>
</evidence>
<evidence type="ECO:0000256" key="1">
    <source>
        <dbReference type="ARBA" id="ARBA00000085"/>
    </source>
</evidence>
<evidence type="ECO:0000313" key="6">
    <source>
        <dbReference type="EMBL" id="SMF93753.1"/>
    </source>
</evidence>
<dbReference type="PANTHER" id="PTHR43065">
    <property type="entry name" value="SENSOR HISTIDINE KINASE"/>
    <property type="match status" value="1"/>
</dbReference>
<evidence type="ECO:0000256" key="3">
    <source>
        <dbReference type="ARBA" id="ARBA00022553"/>
    </source>
</evidence>
<keyword evidence="4" id="KW-1133">Transmembrane helix</keyword>
<feature type="transmembrane region" description="Helical" evidence="4">
    <location>
        <begin position="31"/>
        <end position="49"/>
    </location>
</feature>
<dbReference type="CDD" id="cd00082">
    <property type="entry name" value="HisKA"/>
    <property type="match status" value="1"/>
</dbReference>